<feature type="region of interest" description="Disordered" evidence="1">
    <location>
        <begin position="93"/>
        <end position="114"/>
    </location>
</feature>
<dbReference type="GO" id="GO:0008061">
    <property type="term" value="F:chitin binding"/>
    <property type="evidence" value="ECO:0007669"/>
    <property type="project" value="InterPro"/>
</dbReference>
<evidence type="ECO:0000256" key="2">
    <source>
        <dbReference type="SAM" id="SignalP"/>
    </source>
</evidence>
<accession>S5VJY8</accession>
<dbReference type="SMART" id="SM00494">
    <property type="entry name" value="ChtBD2"/>
    <property type="match status" value="1"/>
</dbReference>
<dbReference type="EMBL" id="CP006259">
    <property type="protein sequence ID" value="AGS70877.1"/>
    <property type="molecule type" value="Genomic_DNA"/>
</dbReference>
<dbReference type="HOGENOM" id="CLU_2119663_0_0_11"/>
<dbReference type="KEGG" id="sci:B446_20325"/>
<gene>
    <name evidence="4" type="ORF">B446_20325</name>
</gene>
<dbReference type="PROSITE" id="PS50940">
    <property type="entry name" value="CHIT_BIND_II"/>
    <property type="match status" value="1"/>
</dbReference>
<evidence type="ECO:0000313" key="4">
    <source>
        <dbReference type="EMBL" id="AGS70877.1"/>
    </source>
</evidence>
<organism evidence="4 5">
    <name type="scientific">Streptomyces collinus (strain DSM 40733 / Tue 365)</name>
    <dbReference type="NCBI Taxonomy" id="1214242"/>
    <lineage>
        <taxon>Bacteria</taxon>
        <taxon>Bacillati</taxon>
        <taxon>Actinomycetota</taxon>
        <taxon>Actinomycetes</taxon>
        <taxon>Kitasatosporales</taxon>
        <taxon>Streptomycetaceae</taxon>
        <taxon>Streptomyces</taxon>
    </lineage>
</organism>
<sequence length="114" mass="12193">MNRSTTRVLACFSLAGMALLPTITTAQANPLFAVKAASFDPNIPDCPPDAGLLPVKVPDPNDPTKYSVCSFFFGAKYSCPEGEVFDELVLECGAPKPQEEEPSAEPEEEAEESP</sequence>
<dbReference type="SUPFAM" id="SSF57625">
    <property type="entry name" value="Invertebrate chitin-binding proteins"/>
    <property type="match status" value="1"/>
</dbReference>
<dbReference type="Proteomes" id="UP000015423">
    <property type="component" value="Chromosome"/>
</dbReference>
<feature type="signal peptide" evidence="2">
    <location>
        <begin position="1"/>
        <end position="28"/>
    </location>
</feature>
<dbReference type="Pfam" id="PF01607">
    <property type="entry name" value="CBM_14"/>
    <property type="match status" value="1"/>
</dbReference>
<evidence type="ECO:0000259" key="3">
    <source>
        <dbReference type="PROSITE" id="PS50940"/>
    </source>
</evidence>
<feature type="domain" description="Chitin-binding type-2" evidence="3">
    <location>
        <begin position="43"/>
        <end position="92"/>
    </location>
</feature>
<evidence type="ECO:0000313" key="5">
    <source>
        <dbReference type="Proteomes" id="UP000015423"/>
    </source>
</evidence>
<dbReference type="InterPro" id="IPR036508">
    <property type="entry name" value="Chitin-bd_dom_sf"/>
</dbReference>
<dbReference type="AlphaFoldDB" id="S5VJY8"/>
<reference evidence="4 5" key="2">
    <citation type="journal article" date="2013" name="J. Biotechnol.">
        <title>Complete genome sequence of the kirromycin producer Streptomyces collinus Tu 365 consisting of a linear chromosome and two linear plasmids.</title>
        <authorList>
            <person name="Ruckert C."/>
            <person name="Szczepanowski R."/>
            <person name="Albersmeier A."/>
            <person name="Goesmann A."/>
            <person name="Iftime D."/>
            <person name="Musiol E.M."/>
            <person name="Blin K."/>
            <person name="Wohlleben W."/>
            <person name="Puhler A."/>
            <person name="Kalinowski J."/>
            <person name="Weber T."/>
        </authorList>
    </citation>
    <scope>NUCLEOTIDE SEQUENCE [LARGE SCALE GENOMIC DNA]</scope>
    <source>
        <strain evidence="5">DSM 40733 / Tue 365</strain>
    </source>
</reference>
<keyword evidence="5" id="KW-1185">Reference proteome</keyword>
<keyword evidence="2" id="KW-0732">Signal</keyword>
<dbReference type="GO" id="GO:0005576">
    <property type="term" value="C:extracellular region"/>
    <property type="evidence" value="ECO:0007669"/>
    <property type="project" value="InterPro"/>
</dbReference>
<feature type="compositionally biased region" description="Acidic residues" evidence="1">
    <location>
        <begin position="100"/>
        <end position="114"/>
    </location>
</feature>
<dbReference type="InterPro" id="IPR002557">
    <property type="entry name" value="Chitin-bd_dom"/>
</dbReference>
<evidence type="ECO:0000256" key="1">
    <source>
        <dbReference type="SAM" id="MobiDB-lite"/>
    </source>
</evidence>
<protein>
    <recommendedName>
        <fullName evidence="3">Chitin-binding type-2 domain-containing protein</fullName>
    </recommendedName>
</protein>
<proteinExistence type="predicted"/>
<reference evidence="5" key="1">
    <citation type="submission" date="2012-10" db="EMBL/GenBank/DDBJ databases">
        <title>The complete genome sequence of Streptomyces collinus Tu 365.</title>
        <authorList>
            <person name="Ruckert C."/>
            <person name="Szczepanowski R."/>
            <person name="Goesmann A."/>
            <person name="Pross E.K."/>
            <person name="Musiol E.M."/>
            <person name="Blin K."/>
            <person name="Wohlleben W."/>
            <person name="Puhler A."/>
            <person name="Weber T."/>
            <person name="Kalinowski J."/>
        </authorList>
    </citation>
    <scope>NUCLEOTIDE SEQUENCE [LARGE SCALE GENOMIC DNA]</scope>
    <source>
        <strain evidence="5">DSM 40733 / Tue 365</strain>
    </source>
</reference>
<dbReference type="PATRIC" id="fig|1214242.5.peg.4163"/>
<feature type="chain" id="PRO_5004541664" description="Chitin-binding type-2 domain-containing protein" evidence="2">
    <location>
        <begin position="29"/>
        <end position="114"/>
    </location>
</feature>
<name>S5VJY8_STRC3</name>
<dbReference type="Gene3D" id="2.170.140.10">
    <property type="entry name" value="Chitin binding domain"/>
    <property type="match status" value="1"/>
</dbReference>